<evidence type="ECO:0000256" key="1">
    <source>
        <dbReference type="ARBA" id="ARBA00004141"/>
    </source>
</evidence>
<accession>A0A835WX18</accession>
<dbReference type="EMBL" id="JAEHOD010000002">
    <property type="protein sequence ID" value="KAG2454171.1"/>
    <property type="molecule type" value="Genomic_DNA"/>
</dbReference>
<dbReference type="GO" id="GO:0016020">
    <property type="term" value="C:membrane"/>
    <property type="evidence" value="ECO:0007669"/>
    <property type="project" value="UniProtKB-SubCell"/>
</dbReference>
<dbReference type="InterPro" id="IPR013581">
    <property type="entry name" value="PDR_assoc"/>
</dbReference>
<evidence type="ECO:0000256" key="4">
    <source>
        <dbReference type="ARBA" id="ARBA00022692"/>
    </source>
</evidence>
<keyword evidence="7" id="KW-0067">ATP-binding</keyword>
<feature type="domain" description="ABC transporter" evidence="12">
    <location>
        <begin position="944"/>
        <end position="1208"/>
    </location>
</feature>
<dbReference type="Gene3D" id="3.40.50.300">
    <property type="entry name" value="P-loop containing nucleotide triphosphate hydrolases"/>
    <property type="match status" value="2"/>
</dbReference>
<evidence type="ECO:0000256" key="10">
    <source>
        <dbReference type="SAM" id="MobiDB-lite"/>
    </source>
</evidence>
<dbReference type="SUPFAM" id="SSF52540">
    <property type="entry name" value="P-loop containing nucleoside triphosphate hydrolases"/>
    <property type="match status" value="2"/>
</dbReference>
<feature type="transmembrane region" description="Helical" evidence="11">
    <location>
        <begin position="668"/>
        <end position="693"/>
    </location>
</feature>
<evidence type="ECO:0000256" key="8">
    <source>
        <dbReference type="ARBA" id="ARBA00022989"/>
    </source>
</evidence>
<dbReference type="GO" id="GO:0071944">
    <property type="term" value="C:cell periphery"/>
    <property type="evidence" value="ECO:0007669"/>
    <property type="project" value="UniProtKB-ARBA"/>
</dbReference>
<organism evidence="13 14">
    <name type="scientific">Chlamydomonas schloesseri</name>
    <dbReference type="NCBI Taxonomy" id="2026947"/>
    <lineage>
        <taxon>Eukaryota</taxon>
        <taxon>Viridiplantae</taxon>
        <taxon>Chlorophyta</taxon>
        <taxon>core chlorophytes</taxon>
        <taxon>Chlorophyceae</taxon>
        <taxon>CS clade</taxon>
        <taxon>Chlamydomonadales</taxon>
        <taxon>Chlamydomonadaceae</taxon>
        <taxon>Chlamydomonas</taxon>
    </lineage>
</organism>
<dbReference type="InterPro" id="IPR013525">
    <property type="entry name" value="ABC2_TM"/>
</dbReference>
<dbReference type="GO" id="GO:0140359">
    <property type="term" value="F:ABC-type transporter activity"/>
    <property type="evidence" value="ECO:0007669"/>
    <property type="project" value="InterPro"/>
</dbReference>
<dbReference type="InterPro" id="IPR034003">
    <property type="entry name" value="ABCG_PDR_2"/>
</dbReference>
<evidence type="ECO:0000256" key="11">
    <source>
        <dbReference type="SAM" id="Phobius"/>
    </source>
</evidence>
<dbReference type="Pfam" id="PF01061">
    <property type="entry name" value="ABC2_membrane"/>
    <property type="match status" value="2"/>
</dbReference>
<dbReference type="Pfam" id="PF08370">
    <property type="entry name" value="PDR_assoc"/>
    <property type="match status" value="1"/>
</dbReference>
<feature type="transmembrane region" description="Helical" evidence="11">
    <location>
        <begin position="1396"/>
        <end position="1428"/>
    </location>
</feature>
<feature type="compositionally biased region" description="Low complexity" evidence="10">
    <location>
        <begin position="863"/>
        <end position="895"/>
    </location>
</feature>
<keyword evidence="3" id="KW-0813">Transport</keyword>
<comment type="similarity">
    <text evidence="2">Belongs to the ABC transporter superfamily. ABCG family. PDR (TC 3.A.1.205) subfamily.</text>
</comment>
<protein>
    <recommendedName>
        <fullName evidence="12">ABC transporter domain-containing protein</fullName>
    </recommendedName>
</protein>
<dbReference type="InterPro" id="IPR003439">
    <property type="entry name" value="ABC_transporter-like_ATP-bd"/>
</dbReference>
<keyword evidence="4 11" id="KW-0812">Transmembrane</keyword>
<evidence type="ECO:0000256" key="6">
    <source>
        <dbReference type="ARBA" id="ARBA00022741"/>
    </source>
</evidence>
<dbReference type="PROSITE" id="PS50893">
    <property type="entry name" value="ABC_TRANSPORTER_2"/>
    <property type="match status" value="2"/>
</dbReference>
<keyword evidence="5" id="KW-0677">Repeat</keyword>
<keyword evidence="6" id="KW-0547">Nucleotide-binding</keyword>
<gene>
    <name evidence="13" type="ORF">HYH02_001206</name>
</gene>
<feature type="transmembrane region" description="Helical" evidence="11">
    <location>
        <begin position="519"/>
        <end position="540"/>
    </location>
</feature>
<feature type="domain" description="ABC transporter" evidence="12">
    <location>
        <begin position="103"/>
        <end position="421"/>
    </location>
</feature>
<feature type="transmembrane region" description="Helical" evidence="11">
    <location>
        <begin position="552"/>
        <end position="576"/>
    </location>
</feature>
<dbReference type="PANTHER" id="PTHR19241">
    <property type="entry name" value="ATP-BINDING CASSETTE TRANSPORTER"/>
    <property type="match status" value="1"/>
</dbReference>
<keyword evidence="9 11" id="KW-0472">Membrane</keyword>
<dbReference type="SMART" id="SM00382">
    <property type="entry name" value="AAA"/>
    <property type="match status" value="2"/>
</dbReference>
<keyword evidence="8 11" id="KW-1133">Transmembrane helix</keyword>
<feature type="transmembrane region" description="Helical" evidence="11">
    <location>
        <begin position="1554"/>
        <end position="1574"/>
    </location>
</feature>
<evidence type="ECO:0000313" key="13">
    <source>
        <dbReference type="EMBL" id="KAG2454171.1"/>
    </source>
</evidence>
<dbReference type="CDD" id="cd03232">
    <property type="entry name" value="ABCG_PDR_domain2"/>
    <property type="match status" value="1"/>
</dbReference>
<dbReference type="InterPro" id="IPR027417">
    <property type="entry name" value="P-loop_NTPase"/>
</dbReference>
<comment type="subcellular location">
    <subcellularLocation>
        <location evidence="1">Membrane</location>
        <topology evidence="1">Multi-pass membrane protein</topology>
    </subcellularLocation>
</comment>
<feature type="transmembrane region" description="Helical" evidence="11">
    <location>
        <begin position="1470"/>
        <end position="1489"/>
    </location>
</feature>
<name>A0A835WX18_9CHLO</name>
<feature type="transmembrane region" description="Helical" evidence="11">
    <location>
        <begin position="633"/>
        <end position="656"/>
    </location>
</feature>
<sequence length="1582" mass="169417">MADPSTKAKGLARVRSRADVNEAINAVTDGDKGPQRLFERLNERLGRVGITLPGVEVRWENLRVEVMAPQTQQQSKAAVAPHRGAADASKAGTGACTVGGKKLPLPLPSHRRARRQVILDAGSGVLRPGRMTLLLGPPGAGRSTLLKALAGQLIPPSAAPVPGGPKCSSSSRSAAAADGGAGLVPVRTAGGLKQYGTIKYNGLPMQGDNGSKPAFDVARVATYVSQTENHLPELTVAETLTFAAQCQGSDLVPRLYELLRSREAAAGLSGAEEEDADLARLLELARGPDAPLLMAQHTARMLEIDHVMDTVVGNELLKGISGGQKRRVTAGEMVVGAAQVLMLDEITNGLDAASALTICKALRSTCEQTNATIVATLLQPSPEVVACFHDVILVSQGVVAYHGPTERLAPFLGSLGLAANAEAGQTMADFAQEVLSSPEDQAKYRLPQPPPPAPQLAWQGLKWISPRRMRQAFAANEAGRDAAKQDLVLHTRPQSLKQRGAVWAAVVRRETTLLLRNPAFFMAGLMQILLSAFLVSTAFVNLDRSNTDGANLTMSVMFFSLMSLFFGGFNFAPIYCARLRVFFKQRDHGFYSPLAHAVSSVLLRIPETLINSAAFSVMVYSSVGLTMDAGRFFIFLLNLIAMGIQSVTTFQLLGALTRNDVATQGLGGVLLMINVLLSGFPIARTSIPGWWIWGYWLSPMSWSLRSMLVSEMTSDEWPLANLADPTGPTVGEDAMAMRGFQTEWFWVWAGIGYVLGIALLQLVAQVLALTFLGPPENKTAPEHEEDEEDAHLLHNATPFWNAASALGQALGHASRRLSGVYGQTAATEGPSQYDASQYDVSQYGVSQYDASQYSRESGEDRNSAASSAGANGLPSPATVELTQQPQVQPQKQQQRQPDHAVMVVSAGGSSSGSGSSQRAGQGNSGGGDAAAALGGEMSFKPVVMAFKDVSYFVPHPDKGNQKGKELQLLNGVSGVFRPGVLTSLMGASGAGKTTLMDVLAGRKTGGRAEGLQLVNGQPKRMSTFARVMGYVEQLDVHNPQATVEEALMFSAALRVEPAAFAAAAVAGSAAATDTAAARKDFVRRMMDVVELGPLADRRIGLGGAGGGLSTEARKRLTIAVELVANPSIVFMDEPTSGLDARAAGVVMRAVRNTVATGRTVVCTIHQPNREIMDYFDELLLLRPGGRTIFFGALGSRQSALVSYLSNVVPGIPHYEPHMNPANWMLEVTAPSAAAALGVDFADLWEKSEQCRSATALIEHYTSGATAASSRITAGDIEAGPAAGTISAAATNETAAEHRFARSPLVQLGLVARRNLTSQMRNVEYNGMRFATAFVLAWVLGSLYWDRGTKTGTLVGVMDILGVLFASSLFLPLNNMLLVMPVVAADRAVYYREKASGMYGGAVFAAAQAIAEMPFLFVQSVLFVVIVYTTVHFEFNSAKAMWFWLYMWLETMFFTFFGIAAMNLAPVMPTAIAGSSGLIMLWNLFCGFLISRPNMKPWYLWAYYANPPTWTIYGTAVTQLGDLTDTFIQLPGGETTSVANYIKGAFSYDYDMRGWIVLIMIGFIVACRVAAYYGLIRLNFQKR</sequence>
<feature type="region of interest" description="Disordered" evidence="10">
    <location>
        <begin position="849"/>
        <end position="929"/>
    </location>
</feature>
<dbReference type="InterPro" id="IPR003593">
    <property type="entry name" value="AAA+_ATPase"/>
</dbReference>
<comment type="caution">
    <text evidence="13">The sequence shown here is derived from an EMBL/GenBank/DDBJ whole genome shotgun (WGS) entry which is preliminary data.</text>
</comment>
<dbReference type="FunFam" id="3.40.50.300:FF:003116">
    <property type="entry name" value="Predicted protein"/>
    <property type="match status" value="1"/>
</dbReference>
<dbReference type="OrthoDB" id="66620at2759"/>
<keyword evidence="14" id="KW-1185">Reference proteome</keyword>
<dbReference type="Pfam" id="PF00005">
    <property type="entry name" value="ABC_tran"/>
    <property type="match status" value="2"/>
</dbReference>
<feature type="region of interest" description="Disordered" evidence="10">
    <location>
        <begin position="160"/>
        <end position="179"/>
    </location>
</feature>
<feature type="transmembrane region" description="Helical" evidence="11">
    <location>
        <begin position="1359"/>
        <end position="1384"/>
    </location>
</feature>
<evidence type="ECO:0000256" key="2">
    <source>
        <dbReference type="ARBA" id="ARBA00006012"/>
    </source>
</evidence>
<feature type="compositionally biased region" description="Low complexity" evidence="10">
    <location>
        <begin position="164"/>
        <end position="178"/>
    </location>
</feature>
<evidence type="ECO:0000256" key="7">
    <source>
        <dbReference type="ARBA" id="ARBA00022840"/>
    </source>
</evidence>
<feature type="transmembrane region" description="Helical" evidence="11">
    <location>
        <begin position="745"/>
        <end position="772"/>
    </location>
</feature>
<evidence type="ECO:0000256" key="3">
    <source>
        <dbReference type="ARBA" id="ARBA00022448"/>
    </source>
</evidence>
<feature type="transmembrane region" description="Helical" evidence="11">
    <location>
        <begin position="1326"/>
        <end position="1344"/>
    </location>
</feature>
<evidence type="ECO:0000256" key="9">
    <source>
        <dbReference type="ARBA" id="ARBA00023136"/>
    </source>
</evidence>
<reference evidence="13" key="1">
    <citation type="journal article" date="2020" name="bioRxiv">
        <title>Comparative genomics of Chlamydomonas.</title>
        <authorList>
            <person name="Craig R.J."/>
            <person name="Hasan A.R."/>
            <person name="Ness R.W."/>
            <person name="Keightley P.D."/>
        </authorList>
    </citation>
    <scope>NUCLEOTIDE SEQUENCE</scope>
    <source>
        <strain evidence="13">CCAP 11/173</strain>
    </source>
</reference>
<proteinExistence type="inferred from homology"/>
<evidence type="ECO:0000313" key="14">
    <source>
        <dbReference type="Proteomes" id="UP000613740"/>
    </source>
</evidence>
<dbReference type="Proteomes" id="UP000613740">
    <property type="component" value="Unassembled WGS sequence"/>
</dbReference>
<evidence type="ECO:0000259" key="12">
    <source>
        <dbReference type="PROSITE" id="PS50893"/>
    </source>
</evidence>
<feature type="compositionally biased region" description="Low complexity" evidence="10">
    <location>
        <begin position="905"/>
        <end position="921"/>
    </location>
</feature>
<evidence type="ECO:0000256" key="5">
    <source>
        <dbReference type="ARBA" id="ARBA00022737"/>
    </source>
</evidence>
<dbReference type="GO" id="GO:0016887">
    <property type="term" value="F:ATP hydrolysis activity"/>
    <property type="evidence" value="ECO:0007669"/>
    <property type="project" value="InterPro"/>
</dbReference>
<feature type="transmembrane region" description="Helical" evidence="11">
    <location>
        <begin position="1440"/>
        <end position="1463"/>
    </location>
</feature>
<dbReference type="GO" id="GO:0005524">
    <property type="term" value="F:ATP binding"/>
    <property type="evidence" value="ECO:0007669"/>
    <property type="project" value="UniProtKB-KW"/>
</dbReference>